<dbReference type="EMBL" id="CP121752">
    <property type="protein sequence ID" value="WGD98306.1"/>
    <property type="molecule type" value="Genomic_DNA"/>
</dbReference>
<protein>
    <submittedName>
        <fullName evidence="1">LysR family transcriptional regulator</fullName>
    </submittedName>
</protein>
<evidence type="ECO:0000313" key="2">
    <source>
        <dbReference type="Proteomes" id="UP001218488"/>
    </source>
</evidence>
<accession>A0AC61YSK9</accession>
<name>A0AC61YSK9_BACIA</name>
<dbReference type="Proteomes" id="UP001218488">
    <property type="component" value="Chromosome"/>
</dbReference>
<proteinExistence type="predicted"/>
<sequence length="300" mass="34240">MDIRQLRYFIAIAEQGTISKAAEFLHMAQPPLSRQLKMMEDELGVVLFERNKKKKVTLTAQGELFLKKAREIVYSMEDAIHEIKEFSEEISGTLSIGSTIYCAPILLSALTEFRKKHSHVKFNIWEGNSAHLMTLLNNRQIDVAITGGPFPKKDMKVKSLYTDPCVLVVPKEYKIDEKEISIQTLSDIPLLLLRPTEGVGLFDQIVDTFQQLELTPNILCECHDSAMLLSLVRKGFGATILPLSMVNHRLTKEFKKISIQDDPWISDPSLVWRSNSYLSASTKEFLKFFEEQSNYTDYSV</sequence>
<evidence type="ECO:0000313" key="1">
    <source>
        <dbReference type="EMBL" id="WGD98306.1"/>
    </source>
</evidence>
<organism evidence="1 2">
    <name type="scientific">Bacillus safensis</name>
    <dbReference type="NCBI Taxonomy" id="561879"/>
    <lineage>
        <taxon>Bacteria</taxon>
        <taxon>Bacillati</taxon>
        <taxon>Bacillota</taxon>
        <taxon>Bacilli</taxon>
        <taxon>Bacillales</taxon>
        <taxon>Bacillaceae</taxon>
        <taxon>Bacillus</taxon>
    </lineage>
</organism>
<reference evidence="1" key="1">
    <citation type="submission" date="2025-02" db="EMBL/GenBank/DDBJ databases">
        <title>Complete genome sequences of 52 Bacillus and Priestia strains isolated from West-African fermentations and 26 reference strains from the DSMZ collection.</title>
        <authorList>
            <person name="Wiedenbein E.S."/>
            <person name="Canoy T.S."/>
            <person name="Hui Y."/>
            <person name="Parkouda C."/>
            <person name="Dawende C."/>
            <person name="Ametefe E."/>
            <person name="Jespersen L."/>
            <person name="Nielsen D.S."/>
        </authorList>
    </citation>
    <scope>NUCLEOTIDE SEQUENCE</scope>
    <source>
        <strain evidence="1">PRO33</strain>
    </source>
</reference>
<gene>
    <name evidence="1" type="ORF">P5627_03805</name>
</gene>